<name>A0AA36GBD7_9BILA</name>
<reference evidence="2" key="1">
    <citation type="submission" date="2023-06" db="EMBL/GenBank/DDBJ databases">
        <authorList>
            <person name="Delattre M."/>
        </authorList>
    </citation>
    <scope>NUCLEOTIDE SEQUENCE</scope>
    <source>
        <strain evidence="2">AF72</strain>
    </source>
</reference>
<accession>A0AA36GBD7</accession>
<dbReference type="AlphaFoldDB" id="A0AA36GBD7"/>
<evidence type="ECO:0008006" key="4">
    <source>
        <dbReference type="Google" id="ProtNLM"/>
    </source>
</evidence>
<protein>
    <recommendedName>
        <fullName evidence="4">Sodefrin-like factor</fullName>
    </recommendedName>
</protein>
<keyword evidence="3" id="KW-1185">Reference proteome</keyword>
<feature type="non-terminal residue" evidence="2">
    <location>
        <position position="1"/>
    </location>
</feature>
<dbReference type="EMBL" id="CATQJA010002710">
    <property type="protein sequence ID" value="CAJ0587434.1"/>
    <property type="molecule type" value="Genomic_DNA"/>
</dbReference>
<sequence>MFKFLAITVLLQCAVAGPFDLPFASTCTAESIHICPDTVDSGEPTTVDGCLQLETKCKSATAQIYVHNFATTDTNGQALNALTLKCGDFGFWRPTQPITPHQFSIQSIRCIEEAVSTPIAN</sequence>
<feature type="signal peptide" evidence="1">
    <location>
        <begin position="1"/>
        <end position="16"/>
    </location>
</feature>
<keyword evidence="1" id="KW-0732">Signal</keyword>
<evidence type="ECO:0000313" key="3">
    <source>
        <dbReference type="Proteomes" id="UP001177023"/>
    </source>
</evidence>
<evidence type="ECO:0000313" key="2">
    <source>
        <dbReference type="EMBL" id="CAJ0587434.1"/>
    </source>
</evidence>
<gene>
    <name evidence="2" type="ORF">MSPICULIGERA_LOCUS25402</name>
</gene>
<feature type="chain" id="PRO_5041326960" description="Sodefrin-like factor" evidence="1">
    <location>
        <begin position="17"/>
        <end position="121"/>
    </location>
</feature>
<evidence type="ECO:0000256" key="1">
    <source>
        <dbReference type="SAM" id="SignalP"/>
    </source>
</evidence>
<dbReference type="Proteomes" id="UP001177023">
    <property type="component" value="Unassembled WGS sequence"/>
</dbReference>
<proteinExistence type="predicted"/>
<organism evidence="2 3">
    <name type="scientific">Mesorhabditis spiculigera</name>
    <dbReference type="NCBI Taxonomy" id="96644"/>
    <lineage>
        <taxon>Eukaryota</taxon>
        <taxon>Metazoa</taxon>
        <taxon>Ecdysozoa</taxon>
        <taxon>Nematoda</taxon>
        <taxon>Chromadorea</taxon>
        <taxon>Rhabditida</taxon>
        <taxon>Rhabditina</taxon>
        <taxon>Rhabditomorpha</taxon>
        <taxon>Rhabditoidea</taxon>
        <taxon>Rhabditidae</taxon>
        <taxon>Mesorhabditinae</taxon>
        <taxon>Mesorhabditis</taxon>
    </lineage>
</organism>
<comment type="caution">
    <text evidence="2">The sequence shown here is derived from an EMBL/GenBank/DDBJ whole genome shotgun (WGS) entry which is preliminary data.</text>
</comment>